<name>A0ABX2ZYB4_9GAMM</name>
<evidence type="ECO:0000313" key="1">
    <source>
        <dbReference type="EMBL" id="ODN41488.1"/>
    </source>
</evidence>
<sequence length="104" mass="11841">MLLSKKYADVRDTYLQGIFNKALYLVLIECGQFEPKIRLNANLKMMLSSYVVPKQPYEFESIAGMSLKGIRDIRANPNSEREKCLALVDYIRKQGVSVYSGDGK</sequence>
<gene>
    <name evidence="1" type="ORF">BGC07_15350</name>
</gene>
<protein>
    <submittedName>
        <fullName evidence="1">Uncharacterized protein</fullName>
    </submittedName>
</protein>
<organism evidence="1 2">
    <name type="scientific">Piscirickettsia litoralis</name>
    <dbReference type="NCBI Taxonomy" id="1891921"/>
    <lineage>
        <taxon>Bacteria</taxon>
        <taxon>Pseudomonadati</taxon>
        <taxon>Pseudomonadota</taxon>
        <taxon>Gammaproteobacteria</taxon>
        <taxon>Thiotrichales</taxon>
        <taxon>Piscirickettsiaceae</taxon>
        <taxon>Piscirickettsia</taxon>
    </lineage>
</organism>
<dbReference type="RefSeq" id="WP_069313953.1">
    <property type="nucleotide sequence ID" value="NZ_MDTU01000002.1"/>
</dbReference>
<reference evidence="1 2" key="1">
    <citation type="submission" date="2016-08" db="EMBL/GenBank/DDBJ databases">
        <title>Draft genome sequence of Candidatus Piscirickettsia litoralis, from seawater.</title>
        <authorList>
            <person name="Wan X."/>
            <person name="Lee A.J."/>
            <person name="Hou S."/>
            <person name="Donachie S.P."/>
        </authorList>
    </citation>
    <scope>NUCLEOTIDE SEQUENCE [LARGE SCALE GENOMIC DNA]</scope>
    <source>
        <strain evidence="1 2">Y2</strain>
    </source>
</reference>
<proteinExistence type="predicted"/>
<dbReference type="EMBL" id="MDTU01000002">
    <property type="protein sequence ID" value="ODN41488.1"/>
    <property type="molecule type" value="Genomic_DNA"/>
</dbReference>
<keyword evidence="2" id="KW-1185">Reference proteome</keyword>
<evidence type="ECO:0000313" key="2">
    <source>
        <dbReference type="Proteomes" id="UP000094329"/>
    </source>
</evidence>
<accession>A0ABX2ZYB4</accession>
<dbReference type="Proteomes" id="UP000094329">
    <property type="component" value="Unassembled WGS sequence"/>
</dbReference>
<comment type="caution">
    <text evidence="1">The sequence shown here is derived from an EMBL/GenBank/DDBJ whole genome shotgun (WGS) entry which is preliminary data.</text>
</comment>